<evidence type="ECO:0000313" key="1">
    <source>
        <dbReference type="EMBL" id="QJD82178.1"/>
    </source>
</evidence>
<dbReference type="EMBL" id="CP051680">
    <property type="protein sequence ID" value="QJD82178.1"/>
    <property type="molecule type" value="Genomic_DNA"/>
</dbReference>
<dbReference type="KEGG" id="cheb:HH215_02605"/>
<evidence type="ECO:0000313" key="2">
    <source>
        <dbReference type="Proteomes" id="UP000502248"/>
    </source>
</evidence>
<name>A0A7Z2ZJS5_9BACL</name>
<gene>
    <name evidence="1" type="ORF">HH215_02605</name>
</gene>
<proteinExistence type="predicted"/>
<reference evidence="1 2" key="1">
    <citation type="submission" date="2020-04" db="EMBL/GenBank/DDBJ databases">
        <title>Genome sequencing of novel species.</title>
        <authorList>
            <person name="Heo J."/>
            <person name="Kim S.-J."/>
            <person name="Kim J.-S."/>
            <person name="Hong S.-B."/>
            <person name="Kwon S.-W."/>
        </authorList>
    </citation>
    <scope>NUCLEOTIDE SEQUENCE [LARGE SCALE GENOMIC DNA]</scope>
    <source>
        <strain evidence="1 2">MFER-1</strain>
    </source>
</reference>
<sequence length="53" mass="6024">MTLNQLIIGLRMEEAARLLKNPLHRSYEIANESAIRIRIIFGRASRASRSNTA</sequence>
<protein>
    <submittedName>
        <fullName evidence="1">Uncharacterized protein</fullName>
    </submittedName>
</protein>
<organism evidence="1 2">
    <name type="scientific">Cohnella herbarum</name>
    <dbReference type="NCBI Taxonomy" id="2728023"/>
    <lineage>
        <taxon>Bacteria</taxon>
        <taxon>Bacillati</taxon>
        <taxon>Bacillota</taxon>
        <taxon>Bacilli</taxon>
        <taxon>Bacillales</taxon>
        <taxon>Paenibacillaceae</taxon>
        <taxon>Cohnella</taxon>
    </lineage>
</organism>
<dbReference type="AlphaFoldDB" id="A0A7Z2ZJS5"/>
<dbReference type="Proteomes" id="UP000502248">
    <property type="component" value="Chromosome"/>
</dbReference>
<dbReference type="RefSeq" id="WP_169278481.1">
    <property type="nucleotide sequence ID" value="NZ_CP051680.1"/>
</dbReference>
<accession>A0A7Z2ZJS5</accession>
<keyword evidence="2" id="KW-1185">Reference proteome</keyword>